<dbReference type="EMBL" id="JABWUV010000010">
    <property type="protein sequence ID" value="KAF6324207.1"/>
    <property type="molecule type" value="Genomic_DNA"/>
</dbReference>
<evidence type="ECO:0000313" key="2">
    <source>
        <dbReference type="EMBL" id="KAF6324207.1"/>
    </source>
</evidence>
<gene>
    <name evidence="2" type="ORF">mMyoMyo1_002221</name>
</gene>
<accession>A0A7J7VG75</accession>
<comment type="caution">
    <text evidence="2">The sequence shown here is derived from an EMBL/GenBank/DDBJ whole genome shotgun (WGS) entry which is preliminary data.</text>
</comment>
<sequence length="67" mass="7639">MCLHCIGDESTQVNPEGPRISRPSDVTERQSINKRIQNMKALKKEKMKLNKRFAKPAPVPEPGLLWP</sequence>
<keyword evidence="3" id="KW-1185">Reference proteome</keyword>
<name>A0A7J7VG75_MYOMY</name>
<feature type="region of interest" description="Disordered" evidence="1">
    <location>
        <begin position="10"/>
        <end position="29"/>
    </location>
</feature>
<dbReference type="Proteomes" id="UP000527355">
    <property type="component" value="Unassembled WGS sequence"/>
</dbReference>
<dbReference type="VEuPathDB" id="HostDB:GeneID_118665431"/>
<dbReference type="AlphaFoldDB" id="A0A7J7VG75"/>
<proteinExistence type="predicted"/>
<evidence type="ECO:0000256" key="1">
    <source>
        <dbReference type="SAM" id="MobiDB-lite"/>
    </source>
</evidence>
<reference evidence="2 3" key="1">
    <citation type="journal article" date="2020" name="Nature">
        <title>Six reference-quality genomes reveal evolution of bat adaptations.</title>
        <authorList>
            <person name="Jebb D."/>
            <person name="Huang Z."/>
            <person name="Pippel M."/>
            <person name="Hughes G.M."/>
            <person name="Lavrichenko K."/>
            <person name="Devanna P."/>
            <person name="Winkler S."/>
            <person name="Jermiin L.S."/>
            <person name="Skirmuntt E.C."/>
            <person name="Katzourakis A."/>
            <person name="Burkitt-Gray L."/>
            <person name="Ray D.A."/>
            <person name="Sullivan K.A.M."/>
            <person name="Roscito J.G."/>
            <person name="Kirilenko B.M."/>
            <person name="Davalos L.M."/>
            <person name="Corthals A.P."/>
            <person name="Power M.L."/>
            <person name="Jones G."/>
            <person name="Ransome R.D."/>
            <person name="Dechmann D.K.N."/>
            <person name="Locatelli A.G."/>
            <person name="Puechmaille S.J."/>
            <person name="Fedrigo O."/>
            <person name="Jarvis E.D."/>
            <person name="Hiller M."/>
            <person name="Vernes S.C."/>
            <person name="Myers E.W."/>
            <person name="Teeling E.C."/>
        </authorList>
    </citation>
    <scope>NUCLEOTIDE SEQUENCE [LARGE SCALE GENOMIC DNA]</scope>
    <source>
        <strain evidence="2">MMyoMyo1</strain>
        <tissue evidence="2">Flight muscle</tissue>
    </source>
</reference>
<protein>
    <submittedName>
        <fullName evidence="2">Coiled-coil domain containing 179</fullName>
    </submittedName>
</protein>
<organism evidence="2 3">
    <name type="scientific">Myotis myotis</name>
    <name type="common">Greater mouse-eared bat</name>
    <name type="synonym">Vespertilio myotis</name>
    <dbReference type="NCBI Taxonomy" id="51298"/>
    <lineage>
        <taxon>Eukaryota</taxon>
        <taxon>Metazoa</taxon>
        <taxon>Chordata</taxon>
        <taxon>Craniata</taxon>
        <taxon>Vertebrata</taxon>
        <taxon>Euteleostomi</taxon>
        <taxon>Mammalia</taxon>
        <taxon>Eutheria</taxon>
        <taxon>Laurasiatheria</taxon>
        <taxon>Chiroptera</taxon>
        <taxon>Yangochiroptera</taxon>
        <taxon>Vespertilionidae</taxon>
        <taxon>Myotis</taxon>
    </lineage>
</organism>
<evidence type="ECO:0000313" key="3">
    <source>
        <dbReference type="Proteomes" id="UP000527355"/>
    </source>
</evidence>